<feature type="compositionally biased region" description="Polar residues" evidence="1">
    <location>
        <begin position="1"/>
        <end position="12"/>
    </location>
</feature>
<dbReference type="Proteomes" id="UP000595140">
    <property type="component" value="Unassembled WGS sequence"/>
</dbReference>
<evidence type="ECO:0000313" key="2">
    <source>
        <dbReference type="EMBL" id="VFQ94372.1"/>
    </source>
</evidence>
<dbReference type="AlphaFoldDB" id="A0A484MZU1"/>
<reference evidence="2 3" key="1">
    <citation type="submission" date="2018-04" db="EMBL/GenBank/DDBJ databases">
        <authorList>
            <person name="Vogel A."/>
        </authorList>
    </citation>
    <scope>NUCLEOTIDE SEQUENCE [LARGE SCALE GENOMIC DNA]</scope>
</reference>
<proteinExistence type="predicted"/>
<feature type="region of interest" description="Disordered" evidence="1">
    <location>
        <begin position="1"/>
        <end position="30"/>
    </location>
</feature>
<protein>
    <submittedName>
        <fullName evidence="2">Uncharacterized protein</fullName>
    </submittedName>
</protein>
<accession>A0A484MZU1</accession>
<evidence type="ECO:0000313" key="3">
    <source>
        <dbReference type="Proteomes" id="UP000595140"/>
    </source>
</evidence>
<organism evidence="2 3">
    <name type="scientific">Cuscuta campestris</name>
    <dbReference type="NCBI Taxonomy" id="132261"/>
    <lineage>
        <taxon>Eukaryota</taxon>
        <taxon>Viridiplantae</taxon>
        <taxon>Streptophyta</taxon>
        <taxon>Embryophyta</taxon>
        <taxon>Tracheophyta</taxon>
        <taxon>Spermatophyta</taxon>
        <taxon>Magnoliopsida</taxon>
        <taxon>eudicotyledons</taxon>
        <taxon>Gunneridae</taxon>
        <taxon>Pentapetalae</taxon>
        <taxon>asterids</taxon>
        <taxon>lamiids</taxon>
        <taxon>Solanales</taxon>
        <taxon>Convolvulaceae</taxon>
        <taxon>Cuscuteae</taxon>
        <taxon>Cuscuta</taxon>
        <taxon>Cuscuta subgen. Grammica</taxon>
        <taxon>Cuscuta sect. Cleistogrammica</taxon>
    </lineage>
</organism>
<dbReference type="EMBL" id="OOIL02005264">
    <property type="protein sequence ID" value="VFQ94372.1"/>
    <property type="molecule type" value="Genomic_DNA"/>
</dbReference>
<name>A0A484MZU1_9ASTE</name>
<evidence type="ECO:0000256" key="1">
    <source>
        <dbReference type="SAM" id="MobiDB-lite"/>
    </source>
</evidence>
<dbReference type="OrthoDB" id="784063at2759"/>
<keyword evidence="3" id="KW-1185">Reference proteome</keyword>
<gene>
    <name evidence="2" type="ORF">CCAM_LOCUS36148</name>
</gene>
<sequence>MEDVMSCSNSNDFRPYESAPSQSDRKRRGKAEVYKDVVRRLQESHFEEASQPGFADELWTHFSRLPLRYALWSILLLPQTDSDFRSTSKPYPLYALDVNTERAQDVIMHKKLLRLARDQSTRPAIEIRRVRMHPVSDAKCGDTDYSTLTRGCAQAFIQHLRLG</sequence>